<protein>
    <submittedName>
        <fullName evidence="2">Uncharacterized protein</fullName>
    </submittedName>
</protein>
<dbReference type="OrthoDB" id="1466422at2"/>
<proteinExistence type="predicted"/>
<keyword evidence="1" id="KW-0812">Transmembrane</keyword>
<feature type="transmembrane region" description="Helical" evidence="1">
    <location>
        <begin position="7"/>
        <end position="24"/>
    </location>
</feature>
<dbReference type="AlphaFoldDB" id="A0A399SSG2"/>
<keyword evidence="1" id="KW-0472">Membrane</keyword>
<reference evidence="2 3" key="1">
    <citation type="submission" date="2018-08" db="EMBL/GenBank/DDBJ databases">
        <title>Pallidiluteibacterium maritimus gen. nov., sp. nov., isolated from coastal sediment.</title>
        <authorList>
            <person name="Zhou L.Y."/>
        </authorList>
    </citation>
    <scope>NUCLEOTIDE SEQUENCE [LARGE SCALE GENOMIC DNA]</scope>
    <source>
        <strain evidence="2 3">XSD2</strain>
    </source>
</reference>
<evidence type="ECO:0000313" key="2">
    <source>
        <dbReference type="EMBL" id="RIJ45864.1"/>
    </source>
</evidence>
<sequence>MRTVIQILLVVAAVVITYFIYQSVQRPIEFDKAKEARYAVTIQKLKDIRKAQIAYKDVYGKFTGSWDTLVNFVAHDSVRNVRAIGELTDSMIEAKITEKKAIQMGLIIRDTVRVSVIEALFGGNYDANSLRYVPVPGEPTEFHLAQTILTTGSGIKVPLFEAKAHNNVILRGLDEQLIINMNDQRRTNDKYPGLKVGSLEEANNNAGNWE</sequence>
<accession>A0A399SSG2</accession>
<evidence type="ECO:0000313" key="3">
    <source>
        <dbReference type="Proteomes" id="UP000265926"/>
    </source>
</evidence>
<keyword evidence="1" id="KW-1133">Transmembrane helix</keyword>
<dbReference type="EMBL" id="QWGR01000019">
    <property type="protein sequence ID" value="RIJ45864.1"/>
    <property type="molecule type" value="Genomic_DNA"/>
</dbReference>
<dbReference type="Proteomes" id="UP000265926">
    <property type="component" value="Unassembled WGS sequence"/>
</dbReference>
<keyword evidence="3" id="KW-1185">Reference proteome</keyword>
<organism evidence="2 3">
    <name type="scientific">Maribellus luteus</name>
    <dbReference type="NCBI Taxonomy" id="2305463"/>
    <lineage>
        <taxon>Bacteria</taxon>
        <taxon>Pseudomonadati</taxon>
        <taxon>Bacteroidota</taxon>
        <taxon>Bacteroidia</taxon>
        <taxon>Marinilabiliales</taxon>
        <taxon>Prolixibacteraceae</taxon>
        <taxon>Maribellus</taxon>
    </lineage>
</organism>
<evidence type="ECO:0000256" key="1">
    <source>
        <dbReference type="SAM" id="Phobius"/>
    </source>
</evidence>
<comment type="caution">
    <text evidence="2">The sequence shown here is derived from an EMBL/GenBank/DDBJ whole genome shotgun (WGS) entry which is preliminary data.</text>
</comment>
<gene>
    <name evidence="2" type="ORF">D1614_21390</name>
</gene>
<dbReference type="RefSeq" id="WP_119440038.1">
    <property type="nucleotide sequence ID" value="NZ_QWGR01000019.1"/>
</dbReference>
<name>A0A399SSG2_9BACT</name>